<dbReference type="KEGG" id="atx:GCD22_01671"/>
<evidence type="ECO:0000256" key="2">
    <source>
        <dbReference type="ARBA" id="ARBA00022481"/>
    </source>
</evidence>
<dbReference type="GO" id="GO:0043107">
    <property type="term" value="P:type IV pilus-dependent motility"/>
    <property type="evidence" value="ECO:0007669"/>
    <property type="project" value="TreeGrafter"/>
</dbReference>
<dbReference type="SUPFAM" id="SSF54523">
    <property type="entry name" value="Pili subunits"/>
    <property type="match status" value="1"/>
</dbReference>
<dbReference type="NCBIfam" id="TIGR02532">
    <property type="entry name" value="IV_pilin_GFxxxE"/>
    <property type="match status" value="1"/>
</dbReference>
<evidence type="ECO:0008006" key="7">
    <source>
        <dbReference type="Google" id="ProtNLM"/>
    </source>
</evidence>
<dbReference type="Pfam" id="PF07963">
    <property type="entry name" value="N_methyl"/>
    <property type="match status" value="1"/>
</dbReference>
<dbReference type="EMBL" id="CP045571">
    <property type="protein sequence ID" value="QFX95967.1"/>
    <property type="molecule type" value="Genomic_DNA"/>
</dbReference>
<feature type="region of interest" description="Disordered" evidence="3">
    <location>
        <begin position="165"/>
        <end position="185"/>
    </location>
</feature>
<keyword evidence="4" id="KW-0812">Transmembrane</keyword>
<dbReference type="PANTHER" id="PTHR30093">
    <property type="entry name" value="GENERAL SECRETION PATHWAY PROTEIN G"/>
    <property type="match status" value="1"/>
</dbReference>
<keyword evidence="4" id="KW-1133">Transmembrane helix</keyword>
<dbReference type="Proteomes" id="UP000363590">
    <property type="component" value="Chromosome"/>
</dbReference>
<accession>A0A5P9XPL4</accession>
<dbReference type="InterPro" id="IPR045584">
    <property type="entry name" value="Pilin-like"/>
</dbReference>
<dbReference type="Gene3D" id="3.30.700.10">
    <property type="entry name" value="Glycoprotein, Type 4 Pilin"/>
    <property type="match status" value="1"/>
</dbReference>
<comment type="similarity">
    <text evidence="1">Belongs to the N-Me-Phe pilin family.</text>
</comment>
<evidence type="ECO:0000256" key="1">
    <source>
        <dbReference type="ARBA" id="ARBA00005233"/>
    </source>
</evidence>
<dbReference type="PANTHER" id="PTHR30093:SF34">
    <property type="entry name" value="PREPILIN PEPTIDASE-DEPENDENT PROTEIN D"/>
    <property type="match status" value="1"/>
</dbReference>
<protein>
    <recommendedName>
        <fullName evidence="7">Fimbrial protein</fullName>
    </recommendedName>
</protein>
<evidence type="ECO:0000313" key="6">
    <source>
        <dbReference type="Proteomes" id="UP000363590"/>
    </source>
</evidence>
<proteinExistence type="inferred from homology"/>
<evidence type="ECO:0000313" key="5">
    <source>
        <dbReference type="EMBL" id="QFX95967.1"/>
    </source>
</evidence>
<evidence type="ECO:0000256" key="3">
    <source>
        <dbReference type="SAM" id="MobiDB-lite"/>
    </source>
</evidence>
<dbReference type="GO" id="GO:0044096">
    <property type="term" value="C:type IV pilus"/>
    <property type="evidence" value="ECO:0007669"/>
    <property type="project" value="TreeGrafter"/>
</dbReference>
<keyword evidence="4" id="KW-0472">Membrane</keyword>
<dbReference type="RefSeq" id="WP_081576904.1">
    <property type="nucleotide sequence ID" value="NZ_CP045571.1"/>
</dbReference>
<dbReference type="InterPro" id="IPR012902">
    <property type="entry name" value="N_methyl_site"/>
</dbReference>
<dbReference type="AlphaFoldDB" id="A0A5P9XPL4"/>
<name>A0A5P9XPL4_ACITH</name>
<dbReference type="PROSITE" id="PS00409">
    <property type="entry name" value="PROKAR_NTER_METHYL"/>
    <property type="match status" value="1"/>
</dbReference>
<keyword evidence="2" id="KW-0488">Methylation</keyword>
<sequence>MDILNNQALASASMDQDSTAEKGLVEQGFTLIELMIVIAIIGILAAIAIPQYAAYVRTAEATTAATDFHQAVTSVASAQAQAQTGVSATLPNYSTTATTLPGTDGATLKVSATTISSSTGDVTVTLGAPKSTGVQKDLDSMLNSQTGTTGFTGGAGTAKITANGSVSYNGSSASSSTSTSTTSGS</sequence>
<feature type="transmembrane region" description="Helical" evidence="4">
    <location>
        <begin position="28"/>
        <end position="49"/>
    </location>
</feature>
<evidence type="ECO:0000256" key="4">
    <source>
        <dbReference type="SAM" id="Phobius"/>
    </source>
</evidence>
<reference evidence="5 6" key="1">
    <citation type="submission" date="2019-10" db="EMBL/GenBank/DDBJ databases">
        <authorList>
            <person name="Wang R."/>
        </authorList>
    </citation>
    <scope>NUCLEOTIDE SEQUENCE [LARGE SCALE GENOMIC DNA]</scope>
    <source>
        <strain evidence="5 6">ATCC 19377</strain>
    </source>
</reference>
<gene>
    <name evidence="5" type="ORF">GCD22_01671</name>
</gene>
<dbReference type="GeneID" id="80427226"/>
<organism evidence="5 6">
    <name type="scientific">Acidithiobacillus thiooxidans ATCC 19377</name>
    <dbReference type="NCBI Taxonomy" id="637390"/>
    <lineage>
        <taxon>Bacteria</taxon>
        <taxon>Pseudomonadati</taxon>
        <taxon>Pseudomonadota</taxon>
        <taxon>Acidithiobacillia</taxon>
        <taxon>Acidithiobacillales</taxon>
        <taxon>Acidithiobacillaceae</taxon>
        <taxon>Acidithiobacillus</taxon>
    </lineage>
</organism>